<dbReference type="GO" id="GO:0043565">
    <property type="term" value="F:sequence-specific DNA binding"/>
    <property type="evidence" value="ECO:0007669"/>
    <property type="project" value="TreeGrafter"/>
</dbReference>
<proteinExistence type="predicted"/>
<dbReference type="WBParaSite" id="PSAMB.scaffold11size140128.g79.t1">
    <property type="protein sequence ID" value="PSAMB.scaffold11size140128.g79.t1"/>
    <property type="gene ID" value="PSAMB.scaffold11size140128.g79"/>
</dbReference>
<feature type="domain" description="Peptidase S74" evidence="3">
    <location>
        <begin position="90"/>
        <end position="189"/>
    </location>
</feature>
<accession>A0A914UTB5</accession>
<keyword evidence="2" id="KW-1133">Transmembrane helix</keyword>
<dbReference type="GO" id="GO:0005634">
    <property type="term" value="C:nucleus"/>
    <property type="evidence" value="ECO:0007669"/>
    <property type="project" value="TreeGrafter"/>
</dbReference>
<evidence type="ECO:0000256" key="1">
    <source>
        <dbReference type="SAM" id="MobiDB-lite"/>
    </source>
</evidence>
<dbReference type="GO" id="GO:0005789">
    <property type="term" value="C:endoplasmic reticulum membrane"/>
    <property type="evidence" value="ECO:0007669"/>
    <property type="project" value="TreeGrafter"/>
</dbReference>
<evidence type="ECO:0000313" key="4">
    <source>
        <dbReference type="Proteomes" id="UP000887566"/>
    </source>
</evidence>
<dbReference type="InterPro" id="IPR026932">
    <property type="entry name" value="MYRF_ICA"/>
</dbReference>
<dbReference type="Gene3D" id="1.10.10.10">
    <property type="entry name" value="Winged helix-like DNA-binding domain superfamily/Winged helix DNA-binding domain"/>
    <property type="match status" value="1"/>
</dbReference>
<evidence type="ECO:0000313" key="5">
    <source>
        <dbReference type="WBParaSite" id="PSAMB.scaffold11size140128.g79.t1"/>
    </source>
</evidence>
<feature type="compositionally biased region" description="Basic and acidic residues" evidence="1">
    <location>
        <begin position="258"/>
        <end position="269"/>
    </location>
</feature>
<dbReference type="Pfam" id="PF13887">
    <property type="entry name" value="MYRF_ICA"/>
    <property type="match status" value="1"/>
</dbReference>
<dbReference type="AlphaFoldDB" id="A0A914UTB5"/>
<dbReference type="PANTHER" id="PTHR13029:SF18">
    <property type="entry name" value="MYELIN REGULATORY FACTOR HOMOLOG 1"/>
    <property type="match status" value="1"/>
</dbReference>
<organism evidence="4 5">
    <name type="scientific">Plectus sambesii</name>
    <dbReference type="NCBI Taxonomy" id="2011161"/>
    <lineage>
        <taxon>Eukaryota</taxon>
        <taxon>Metazoa</taxon>
        <taxon>Ecdysozoa</taxon>
        <taxon>Nematoda</taxon>
        <taxon>Chromadorea</taxon>
        <taxon>Plectida</taxon>
        <taxon>Plectina</taxon>
        <taxon>Plectoidea</taxon>
        <taxon>Plectidae</taxon>
        <taxon>Plectus</taxon>
    </lineage>
</organism>
<name>A0A914UTB5_9BILA</name>
<reference evidence="5" key="1">
    <citation type="submission" date="2022-11" db="UniProtKB">
        <authorList>
            <consortium name="WormBaseParasite"/>
        </authorList>
    </citation>
    <scope>IDENTIFICATION</scope>
</reference>
<dbReference type="GO" id="GO:0045893">
    <property type="term" value="P:positive regulation of DNA-templated transcription"/>
    <property type="evidence" value="ECO:0007669"/>
    <property type="project" value="TreeGrafter"/>
</dbReference>
<keyword evidence="2" id="KW-0472">Membrane</keyword>
<keyword evidence="2" id="KW-0812">Transmembrane</keyword>
<dbReference type="InterPro" id="IPR051577">
    <property type="entry name" value="MRF-like"/>
</dbReference>
<feature type="transmembrane region" description="Helical" evidence="2">
    <location>
        <begin position="300"/>
        <end position="325"/>
    </location>
</feature>
<dbReference type="Pfam" id="PF13888">
    <property type="entry name" value="MRF_C2"/>
    <property type="match status" value="1"/>
</dbReference>
<evidence type="ECO:0000256" key="2">
    <source>
        <dbReference type="SAM" id="Phobius"/>
    </source>
</evidence>
<dbReference type="InterPro" id="IPR025719">
    <property type="entry name" value="MYRF_C2"/>
</dbReference>
<evidence type="ECO:0000259" key="3">
    <source>
        <dbReference type="PROSITE" id="PS51688"/>
    </source>
</evidence>
<dbReference type="PANTHER" id="PTHR13029">
    <property type="match status" value="1"/>
</dbReference>
<dbReference type="GO" id="GO:0003700">
    <property type="term" value="F:DNA-binding transcription factor activity"/>
    <property type="evidence" value="ECO:0007669"/>
    <property type="project" value="TreeGrafter"/>
</dbReference>
<protein>
    <submittedName>
        <fullName evidence="5">Peptidase S74 domain-containing protein</fullName>
    </submittedName>
</protein>
<dbReference type="Proteomes" id="UP000887566">
    <property type="component" value="Unplaced"/>
</dbReference>
<dbReference type="InterPro" id="IPR036388">
    <property type="entry name" value="WH-like_DNA-bd_sf"/>
</dbReference>
<dbReference type="InterPro" id="IPR030392">
    <property type="entry name" value="S74_ICA"/>
</dbReference>
<feature type="compositionally biased region" description="Low complexity" evidence="1">
    <location>
        <begin position="247"/>
        <end position="256"/>
    </location>
</feature>
<dbReference type="PROSITE" id="PS51688">
    <property type="entry name" value="ICA"/>
    <property type="match status" value="1"/>
</dbReference>
<sequence>MNFTECCRVIERCWEGALRTQSLIDVKWRSFQASNPGQFDNGESDVSWQKTSNGSSVFHPGPVCIGTDRPQATLTVAGDIACTGQVFHPSDRRIKDNISEINYEKALGRLDKLRVVEYSIRPEIAREWGISEEARHRVGIIAQELAEIMPDAVNEDGDYLTVDDNRIFYDTVAAAKELSRLTGNLECKIDEVEKISQKLARLARLKKLGSFKSTQSVISGAGLSQAGSEASSGICAGGGSYISCSRSSLGSASPPSYRKSDKGKDRPDVRYTSGHSTHRHQKHCRHACHRVDQGLCSNKIIQWTIAILVAVMAFCVLAMATLYTLDWYKRNYGTPTYVTPAPAITARPDAAKDGGPGNIIEVKPSASWRPPKQRGVPEISPCKEAQCQAYCCGDPLAYETDSGAKAADVDIVVALPGAKAEDNKYSNDQQSRSRRYNSESPIASNSVLLGPAQPFADVRIEIPEFNITLDQRYCQGGNCSKPKEGRFDLYIPISTYMPTIPLEIVFETGSKRYVDSCGRPEDFAWKHCVWKNNDPFKSSKEVDSSRLPGAKKKSVNVFEIPAGDFIKSAYTFRVGYTTESCTMNIDQKGKGFDEYRLFFYRSCSNDKAFD</sequence>
<feature type="region of interest" description="Disordered" evidence="1">
    <location>
        <begin position="247"/>
        <end position="276"/>
    </location>
</feature>
<dbReference type="Pfam" id="PF13884">
    <property type="entry name" value="Peptidase_S74"/>
    <property type="match status" value="1"/>
</dbReference>
<dbReference type="GO" id="GO:0016540">
    <property type="term" value="P:protein autoprocessing"/>
    <property type="evidence" value="ECO:0007669"/>
    <property type="project" value="InterPro"/>
</dbReference>
<keyword evidence="4" id="KW-1185">Reference proteome</keyword>